<dbReference type="PANTHER" id="PTHR47756:SF2">
    <property type="entry name" value="BLL6612 PROTEIN"/>
    <property type="match status" value="1"/>
</dbReference>
<dbReference type="PANTHER" id="PTHR47756">
    <property type="entry name" value="BLL6612 PROTEIN-RELATED"/>
    <property type="match status" value="1"/>
</dbReference>
<dbReference type="InterPro" id="IPR046531">
    <property type="entry name" value="DUF6596"/>
</dbReference>
<dbReference type="Gene3D" id="1.10.10.10">
    <property type="entry name" value="Winged helix-like DNA-binding domain superfamily/Winged helix DNA-binding domain"/>
    <property type="match status" value="1"/>
</dbReference>
<dbReference type="Pfam" id="PF20239">
    <property type="entry name" value="DUF6596"/>
    <property type="match status" value="1"/>
</dbReference>
<dbReference type="Gene3D" id="1.10.1740.10">
    <property type="match status" value="1"/>
</dbReference>
<dbReference type="InterPro" id="IPR013249">
    <property type="entry name" value="RNA_pol_sigma70_r4_t2"/>
</dbReference>
<feature type="domain" description="RNA polymerase sigma factor 70 region 4 type 2" evidence="2">
    <location>
        <begin position="110"/>
        <end position="160"/>
    </location>
</feature>
<gene>
    <name evidence="4" type="ORF">C5O00_14095</name>
</gene>
<dbReference type="InterPro" id="IPR036388">
    <property type="entry name" value="WH-like_DNA-bd_sf"/>
</dbReference>
<dbReference type="SUPFAM" id="SSF88946">
    <property type="entry name" value="Sigma2 domain of RNA polymerase sigma factors"/>
    <property type="match status" value="1"/>
</dbReference>
<dbReference type="NCBIfam" id="TIGR02937">
    <property type="entry name" value="sigma70-ECF"/>
    <property type="match status" value="1"/>
</dbReference>
<dbReference type="SUPFAM" id="SSF88659">
    <property type="entry name" value="Sigma3 and sigma4 domains of RNA polymerase sigma factors"/>
    <property type="match status" value="1"/>
</dbReference>
<accession>A0A2S0I032</accession>
<dbReference type="OrthoDB" id="9780299at2"/>
<evidence type="ECO:0000259" key="3">
    <source>
        <dbReference type="Pfam" id="PF20239"/>
    </source>
</evidence>
<feature type="domain" description="DUF6596" evidence="3">
    <location>
        <begin position="180"/>
        <end position="281"/>
    </location>
</feature>
<dbReference type="InterPro" id="IPR007627">
    <property type="entry name" value="RNA_pol_sigma70_r2"/>
</dbReference>
<dbReference type="InterPro" id="IPR014284">
    <property type="entry name" value="RNA_pol_sigma-70_dom"/>
</dbReference>
<dbReference type="KEGG" id="aue:C5O00_14095"/>
<dbReference type="EMBL" id="CP027062">
    <property type="protein sequence ID" value="AVI52226.1"/>
    <property type="molecule type" value="Genomic_DNA"/>
</dbReference>
<name>A0A2S0I032_9FLAO</name>
<dbReference type="SUPFAM" id="SSF48452">
    <property type="entry name" value="TPR-like"/>
    <property type="match status" value="1"/>
</dbReference>
<sequence length="425" mass="49105">MEQKMLDHLFRHHYGKMVSVLIRIFGLRHLETIEDAIQDTFIKAMSAWRVQKPDNPEAWLTAAAKNRVLDIFRKLKAEKQRIPNVTTGTQAIAINDLFLDTEIEDSVLRMIFTACHPKLSATDRIAFALKTISGFTTKEIASAVLTKEDTIKKRLSRARKVISRENITFEIPLGEELVERLDSVHEVLYLIFNEGFHSNRTDILVRKELCGEAMRLCKMVLKNKKTRNDDGYALFALMCFHAARLDSKMNDKGEIIDLPNQDRSLWYFPLIRLGNEAMNQAVINNCFSHYHYEASIAAEHLKAPSFETTNWRSILKWYRQMYQLRPDPMTALNMALVHLQLGELQAAEALFRKIEPASLEQRSYLYYGTMAEYYLMRNEIKQALSCLELALGTVKNESEKQYLFQKKEKIKQQLNDGGKARSEGS</sequence>
<keyword evidence="5" id="KW-1185">Reference proteome</keyword>
<dbReference type="GO" id="GO:0003677">
    <property type="term" value="F:DNA binding"/>
    <property type="evidence" value="ECO:0007669"/>
    <property type="project" value="InterPro"/>
</dbReference>
<dbReference type="GO" id="GO:0006352">
    <property type="term" value="P:DNA-templated transcription initiation"/>
    <property type="evidence" value="ECO:0007669"/>
    <property type="project" value="InterPro"/>
</dbReference>
<dbReference type="InterPro" id="IPR011990">
    <property type="entry name" value="TPR-like_helical_dom_sf"/>
</dbReference>
<dbReference type="Pfam" id="PF08281">
    <property type="entry name" value="Sigma70_r4_2"/>
    <property type="match status" value="1"/>
</dbReference>
<evidence type="ECO:0000259" key="1">
    <source>
        <dbReference type="Pfam" id="PF04542"/>
    </source>
</evidence>
<dbReference type="InterPro" id="IPR013324">
    <property type="entry name" value="RNA_pol_sigma_r3/r4-like"/>
</dbReference>
<dbReference type="GO" id="GO:0016987">
    <property type="term" value="F:sigma factor activity"/>
    <property type="evidence" value="ECO:0007669"/>
    <property type="project" value="InterPro"/>
</dbReference>
<evidence type="ECO:0000259" key="2">
    <source>
        <dbReference type="Pfam" id="PF08281"/>
    </source>
</evidence>
<protein>
    <submittedName>
        <fullName evidence="4">Sigma factor, ECF subfamily protein</fullName>
    </submittedName>
</protein>
<reference evidence="4 5" key="1">
    <citation type="submission" date="2018-02" db="EMBL/GenBank/DDBJ databases">
        <title>Genomic analysis of the strain RR4-38 isolated from a seawater recirculating aquaculture system.</title>
        <authorList>
            <person name="Kim Y.-S."/>
            <person name="Jang Y.H."/>
            <person name="Kim K.-H."/>
        </authorList>
    </citation>
    <scope>NUCLEOTIDE SEQUENCE [LARGE SCALE GENOMIC DNA]</scope>
    <source>
        <strain evidence="4 5">RR4-38</strain>
    </source>
</reference>
<dbReference type="Proteomes" id="UP000238442">
    <property type="component" value="Chromosome"/>
</dbReference>
<evidence type="ECO:0000313" key="5">
    <source>
        <dbReference type="Proteomes" id="UP000238442"/>
    </source>
</evidence>
<organism evidence="4 5">
    <name type="scientific">Pukyongia salina</name>
    <dbReference type="NCBI Taxonomy" id="2094025"/>
    <lineage>
        <taxon>Bacteria</taxon>
        <taxon>Pseudomonadati</taxon>
        <taxon>Bacteroidota</taxon>
        <taxon>Flavobacteriia</taxon>
        <taxon>Flavobacteriales</taxon>
        <taxon>Flavobacteriaceae</taxon>
        <taxon>Pukyongia</taxon>
    </lineage>
</organism>
<evidence type="ECO:0000313" key="4">
    <source>
        <dbReference type="EMBL" id="AVI52226.1"/>
    </source>
</evidence>
<dbReference type="Gene3D" id="1.25.40.10">
    <property type="entry name" value="Tetratricopeptide repeat domain"/>
    <property type="match status" value="1"/>
</dbReference>
<dbReference type="Pfam" id="PF04542">
    <property type="entry name" value="Sigma70_r2"/>
    <property type="match status" value="1"/>
</dbReference>
<dbReference type="AlphaFoldDB" id="A0A2S0I032"/>
<dbReference type="InterPro" id="IPR013325">
    <property type="entry name" value="RNA_pol_sigma_r2"/>
</dbReference>
<dbReference type="RefSeq" id="WP_105217465.1">
    <property type="nucleotide sequence ID" value="NZ_CP027062.1"/>
</dbReference>
<feature type="domain" description="RNA polymerase sigma-70 region 2" evidence="1">
    <location>
        <begin position="9"/>
        <end position="76"/>
    </location>
</feature>
<proteinExistence type="predicted"/>